<protein>
    <submittedName>
        <fullName evidence="7">Uncharacterized protein</fullName>
    </submittedName>
</protein>
<evidence type="ECO:0000256" key="2">
    <source>
        <dbReference type="ARBA" id="ARBA00022692"/>
    </source>
</evidence>
<gene>
    <name evidence="7" type="ORF">R3P38DRAFT_2771857</name>
</gene>
<evidence type="ECO:0000256" key="4">
    <source>
        <dbReference type="ARBA" id="ARBA00023136"/>
    </source>
</evidence>
<dbReference type="PANTHER" id="PTHR15549:SF26">
    <property type="entry name" value="AXIAL BUDDING PATTERN PROTEIN 2-RELATED"/>
    <property type="match status" value="1"/>
</dbReference>
<feature type="region of interest" description="Disordered" evidence="5">
    <location>
        <begin position="247"/>
        <end position="287"/>
    </location>
</feature>
<keyword evidence="3 6" id="KW-1133">Transmembrane helix</keyword>
<feature type="transmembrane region" description="Helical" evidence="6">
    <location>
        <begin position="215"/>
        <end position="238"/>
    </location>
</feature>
<feature type="compositionally biased region" description="Basic residues" evidence="5">
    <location>
        <begin position="30"/>
        <end position="40"/>
    </location>
</feature>
<feature type="region of interest" description="Disordered" evidence="5">
    <location>
        <begin position="28"/>
        <end position="56"/>
    </location>
</feature>
<keyword evidence="2 6" id="KW-0812">Transmembrane</keyword>
<evidence type="ECO:0000256" key="1">
    <source>
        <dbReference type="ARBA" id="ARBA00004167"/>
    </source>
</evidence>
<evidence type="ECO:0000256" key="3">
    <source>
        <dbReference type="ARBA" id="ARBA00022989"/>
    </source>
</evidence>
<dbReference type="AlphaFoldDB" id="A0AAW0CDC0"/>
<evidence type="ECO:0000256" key="5">
    <source>
        <dbReference type="SAM" id="MobiDB-lite"/>
    </source>
</evidence>
<evidence type="ECO:0000256" key="6">
    <source>
        <dbReference type="SAM" id="Phobius"/>
    </source>
</evidence>
<evidence type="ECO:0000313" key="7">
    <source>
        <dbReference type="EMBL" id="KAK7036385.1"/>
    </source>
</evidence>
<feature type="compositionally biased region" description="Basic and acidic residues" evidence="5">
    <location>
        <begin position="270"/>
        <end position="287"/>
    </location>
</feature>
<dbReference type="EMBL" id="JAWWNJ010000019">
    <property type="protein sequence ID" value="KAK7036385.1"/>
    <property type="molecule type" value="Genomic_DNA"/>
</dbReference>
<sequence>MHIRPLVKNCNEGLIIDDNQQNKEENLQTHIHHRPSKPSSHKGDRGGTGSTGGLNGESGRTAYGAFVCKDIDLDGDWLQDSISVINISTDADEQRCIYSFNRCLYDISSLYYQSGRFLNGDGGCPNRLALAGDGRASSSRSIVSSSTSSAAPTTTINTTTIVTMSSTMSLAPAVAWSTESQPNSSTQTKASPSPVQIPDATVSAAEQHLELSSGALAGIILGVLVPVLLLTGTILLLIRRRQHQKQQTASSPFSLDAHSATARTNHKRPREIEGEPRSRAFAERPTVDSPRRASRLFGVLSGRDAVAWSLGVGDTDAEAQLRVARAQVSFLLERVRAFETGARSERSMRGSPPGYV</sequence>
<dbReference type="PANTHER" id="PTHR15549">
    <property type="entry name" value="PAIRED IMMUNOGLOBULIN-LIKE TYPE 2 RECEPTOR"/>
    <property type="match status" value="1"/>
</dbReference>
<name>A0AAW0CDC0_9AGAR</name>
<evidence type="ECO:0000313" key="8">
    <source>
        <dbReference type="Proteomes" id="UP001362999"/>
    </source>
</evidence>
<comment type="caution">
    <text evidence="7">The sequence shown here is derived from an EMBL/GenBank/DDBJ whole genome shotgun (WGS) entry which is preliminary data.</text>
</comment>
<feature type="compositionally biased region" description="Gly residues" evidence="5">
    <location>
        <begin position="46"/>
        <end position="56"/>
    </location>
</feature>
<dbReference type="GO" id="GO:0071944">
    <property type="term" value="C:cell periphery"/>
    <property type="evidence" value="ECO:0007669"/>
    <property type="project" value="UniProtKB-ARBA"/>
</dbReference>
<dbReference type="Proteomes" id="UP001362999">
    <property type="component" value="Unassembled WGS sequence"/>
</dbReference>
<organism evidence="7 8">
    <name type="scientific">Favolaschia claudopus</name>
    <dbReference type="NCBI Taxonomy" id="2862362"/>
    <lineage>
        <taxon>Eukaryota</taxon>
        <taxon>Fungi</taxon>
        <taxon>Dikarya</taxon>
        <taxon>Basidiomycota</taxon>
        <taxon>Agaricomycotina</taxon>
        <taxon>Agaricomycetes</taxon>
        <taxon>Agaricomycetidae</taxon>
        <taxon>Agaricales</taxon>
        <taxon>Marasmiineae</taxon>
        <taxon>Mycenaceae</taxon>
        <taxon>Favolaschia</taxon>
    </lineage>
</organism>
<dbReference type="InterPro" id="IPR051694">
    <property type="entry name" value="Immunoregulatory_rcpt-like"/>
</dbReference>
<feature type="region of interest" description="Disordered" evidence="5">
    <location>
        <begin position="175"/>
        <end position="196"/>
    </location>
</feature>
<dbReference type="GO" id="GO:0016020">
    <property type="term" value="C:membrane"/>
    <property type="evidence" value="ECO:0007669"/>
    <property type="project" value="UniProtKB-SubCell"/>
</dbReference>
<keyword evidence="4 6" id="KW-0472">Membrane</keyword>
<comment type="subcellular location">
    <subcellularLocation>
        <location evidence="1">Membrane</location>
        <topology evidence="1">Single-pass membrane protein</topology>
    </subcellularLocation>
</comment>
<feature type="compositionally biased region" description="Polar residues" evidence="5">
    <location>
        <begin position="177"/>
        <end position="194"/>
    </location>
</feature>
<accession>A0AAW0CDC0</accession>
<keyword evidence="8" id="KW-1185">Reference proteome</keyword>
<reference evidence="7 8" key="1">
    <citation type="journal article" date="2024" name="J Genomics">
        <title>Draft genome sequencing and assembly of Favolaschia claudopus CIRM-BRFM 2984 isolated from oak limbs.</title>
        <authorList>
            <person name="Navarro D."/>
            <person name="Drula E."/>
            <person name="Chaduli D."/>
            <person name="Cazenave R."/>
            <person name="Ahrendt S."/>
            <person name="Wang J."/>
            <person name="Lipzen A."/>
            <person name="Daum C."/>
            <person name="Barry K."/>
            <person name="Grigoriev I.V."/>
            <person name="Favel A."/>
            <person name="Rosso M.N."/>
            <person name="Martin F."/>
        </authorList>
    </citation>
    <scope>NUCLEOTIDE SEQUENCE [LARGE SCALE GENOMIC DNA]</scope>
    <source>
        <strain evidence="7 8">CIRM-BRFM 2984</strain>
    </source>
</reference>
<proteinExistence type="predicted"/>